<dbReference type="InterPro" id="IPR001296">
    <property type="entry name" value="Glyco_trans_1"/>
</dbReference>
<protein>
    <submittedName>
        <fullName evidence="3">Glycosyltransferase family 4 protein</fullName>
    </submittedName>
</protein>
<evidence type="ECO:0000313" key="3">
    <source>
        <dbReference type="EMBL" id="MBD1427738.1"/>
    </source>
</evidence>
<dbReference type="Gene3D" id="3.40.50.2000">
    <property type="entry name" value="Glycogen Phosphorylase B"/>
    <property type="match status" value="2"/>
</dbReference>
<name>A0ABR7Y940_9SPHI</name>
<comment type="caution">
    <text evidence="3">The sequence shown here is derived from an EMBL/GenBank/DDBJ whole genome shotgun (WGS) entry which is preliminary data.</text>
</comment>
<dbReference type="EMBL" id="JACNYK010000008">
    <property type="protein sequence ID" value="MBD1427738.1"/>
    <property type="molecule type" value="Genomic_DNA"/>
</dbReference>
<feature type="domain" description="Glycosyltransferase subfamily 4-like N-terminal" evidence="2">
    <location>
        <begin position="15"/>
        <end position="200"/>
    </location>
</feature>
<evidence type="ECO:0000259" key="1">
    <source>
        <dbReference type="Pfam" id="PF00534"/>
    </source>
</evidence>
<dbReference type="InterPro" id="IPR028098">
    <property type="entry name" value="Glyco_trans_4-like_N"/>
</dbReference>
<dbReference type="Pfam" id="PF00534">
    <property type="entry name" value="Glycos_transf_1"/>
    <property type="match status" value="1"/>
</dbReference>
<dbReference type="Proteomes" id="UP000606494">
    <property type="component" value="Unassembled WGS sequence"/>
</dbReference>
<dbReference type="PANTHER" id="PTHR12526">
    <property type="entry name" value="GLYCOSYLTRANSFERASE"/>
    <property type="match status" value="1"/>
</dbReference>
<evidence type="ECO:0000259" key="2">
    <source>
        <dbReference type="Pfam" id="PF13439"/>
    </source>
</evidence>
<dbReference type="RefSeq" id="WP_190310886.1">
    <property type="nucleotide sequence ID" value="NZ_JACNYK010000008.1"/>
</dbReference>
<organism evidence="3 4">
    <name type="scientific">Sphingobacterium arenae</name>
    <dbReference type="NCBI Taxonomy" id="1280598"/>
    <lineage>
        <taxon>Bacteria</taxon>
        <taxon>Pseudomonadati</taxon>
        <taxon>Bacteroidota</taxon>
        <taxon>Sphingobacteriia</taxon>
        <taxon>Sphingobacteriales</taxon>
        <taxon>Sphingobacteriaceae</taxon>
        <taxon>Sphingobacterium</taxon>
    </lineage>
</organism>
<reference evidence="3 4" key="1">
    <citation type="submission" date="2020-08" db="EMBL/GenBank/DDBJ databases">
        <title>Sphingobacterium sp. DN00404 isolated from aquaculture water.</title>
        <authorList>
            <person name="Zhang M."/>
        </authorList>
    </citation>
    <scope>NUCLEOTIDE SEQUENCE [LARGE SCALE GENOMIC DNA]</scope>
    <source>
        <strain evidence="3 4">KCTC 32294</strain>
    </source>
</reference>
<dbReference type="PANTHER" id="PTHR12526:SF638">
    <property type="entry name" value="SPORE COAT PROTEIN SA"/>
    <property type="match status" value="1"/>
</dbReference>
<evidence type="ECO:0000313" key="4">
    <source>
        <dbReference type="Proteomes" id="UP000606494"/>
    </source>
</evidence>
<sequence length="408" mass="45395">MKVLYYHQYFTTPSNGGGTRSYEFAQALIAKGHQVTVVCGGADDKFNLPIISKYLSRGDVDGIDVIQIRVNTQNTDSISKRAVDFLKYGILGVRLALKERCDLLFATSTPLTAAIPGIFTKLFRKKNKFVFEVRDLWPELPKALGMKNGFLLGGMSILEKYGYKSADACIGLSPGICKGIKEKSSKDKLVKMIPNGCDLELFKRDEEIRRSFSVSGINPSDVVTVFTGAHGVANGIDALLDTAVVLKKRNVRDIKFLFVGNGKEKQRLIERAREQQLNNCIFLDRMSKYELNIIMNRADIGLMVLQNVPAFYYGTSPNKFFDYLSAGLPVVNNYPGWLADIIGQNKCGMVVKPGNAEEFADALMYLGNNPEVRLKMGENARQLAESEFSRNDLANEFVTFLEGVNIKS</sequence>
<keyword evidence="4" id="KW-1185">Reference proteome</keyword>
<feature type="domain" description="Glycosyl transferase family 1" evidence="1">
    <location>
        <begin position="210"/>
        <end position="382"/>
    </location>
</feature>
<accession>A0ABR7Y940</accession>
<proteinExistence type="predicted"/>
<dbReference type="SUPFAM" id="SSF53756">
    <property type="entry name" value="UDP-Glycosyltransferase/glycogen phosphorylase"/>
    <property type="match status" value="1"/>
</dbReference>
<dbReference type="CDD" id="cd03794">
    <property type="entry name" value="GT4_WbuB-like"/>
    <property type="match status" value="1"/>
</dbReference>
<dbReference type="Pfam" id="PF13439">
    <property type="entry name" value="Glyco_transf_4"/>
    <property type="match status" value="1"/>
</dbReference>
<gene>
    <name evidence="3" type="ORF">H8B17_19335</name>
</gene>